<evidence type="ECO:0000313" key="1">
    <source>
        <dbReference type="EMBL" id="MED6225642.1"/>
    </source>
</evidence>
<keyword evidence="2" id="KW-1185">Reference proteome</keyword>
<dbReference type="Proteomes" id="UP001341840">
    <property type="component" value="Unassembled WGS sequence"/>
</dbReference>
<reference evidence="1 2" key="1">
    <citation type="journal article" date="2023" name="Plants (Basel)">
        <title>Bridging the Gap: Combining Genomics and Transcriptomics Approaches to Understand Stylosanthes scabra, an Orphan Legume from the Brazilian Caatinga.</title>
        <authorList>
            <person name="Ferreira-Neto J.R.C."/>
            <person name="da Silva M.D."/>
            <person name="Binneck E."/>
            <person name="de Melo N.F."/>
            <person name="da Silva R.H."/>
            <person name="de Melo A.L.T.M."/>
            <person name="Pandolfi V."/>
            <person name="Bustamante F.O."/>
            <person name="Brasileiro-Vidal A.C."/>
            <person name="Benko-Iseppon A.M."/>
        </authorList>
    </citation>
    <scope>NUCLEOTIDE SEQUENCE [LARGE SCALE GENOMIC DNA]</scope>
    <source>
        <tissue evidence="1">Leaves</tissue>
    </source>
</reference>
<accession>A0ABU6ZUE1</accession>
<organism evidence="1 2">
    <name type="scientific">Stylosanthes scabra</name>
    <dbReference type="NCBI Taxonomy" id="79078"/>
    <lineage>
        <taxon>Eukaryota</taxon>
        <taxon>Viridiplantae</taxon>
        <taxon>Streptophyta</taxon>
        <taxon>Embryophyta</taxon>
        <taxon>Tracheophyta</taxon>
        <taxon>Spermatophyta</taxon>
        <taxon>Magnoliopsida</taxon>
        <taxon>eudicotyledons</taxon>
        <taxon>Gunneridae</taxon>
        <taxon>Pentapetalae</taxon>
        <taxon>rosids</taxon>
        <taxon>fabids</taxon>
        <taxon>Fabales</taxon>
        <taxon>Fabaceae</taxon>
        <taxon>Papilionoideae</taxon>
        <taxon>50 kb inversion clade</taxon>
        <taxon>dalbergioids sensu lato</taxon>
        <taxon>Dalbergieae</taxon>
        <taxon>Pterocarpus clade</taxon>
        <taxon>Stylosanthes</taxon>
    </lineage>
</organism>
<dbReference type="EMBL" id="JASCZI010274059">
    <property type="protein sequence ID" value="MED6225642.1"/>
    <property type="molecule type" value="Genomic_DNA"/>
</dbReference>
<name>A0ABU6ZUE1_9FABA</name>
<comment type="caution">
    <text evidence="1">The sequence shown here is derived from an EMBL/GenBank/DDBJ whole genome shotgun (WGS) entry which is preliminary data.</text>
</comment>
<gene>
    <name evidence="1" type="ORF">PIB30_095601</name>
</gene>
<proteinExistence type="predicted"/>
<evidence type="ECO:0000313" key="2">
    <source>
        <dbReference type="Proteomes" id="UP001341840"/>
    </source>
</evidence>
<sequence length="92" mass="10503">MPRHWCWRLGVARHDAAPLLCCLVTPKRCTGCLGGVKEDPFADLRQKRRKRKVSEASAEDVALGVDSVWEHEVNPIDQAFPADYNFYAYAWI</sequence>
<protein>
    <submittedName>
        <fullName evidence="1">Uncharacterized protein</fullName>
    </submittedName>
</protein>